<keyword evidence="4" id="KW-0449">Lipoprotein</keyword>
<dbReference type="SUPFAM" id="SSF55008">
    <property type="entry name" value="HMA, heavy metal-associated domain"/>
    <property type="match status" value="1"/>
</dbReference>
<dbReference type="EMBL" id="JACGWM010000001">
    <property type="protein sequence ID" value="KAL0395522.1"/>
    <property type="molecule type" value="Genomic_DNA"/>
</dbReference>
<dbReference type="InterPro" id="IPR036163">
    <property type="entry name" value="HMA_dom_sf"/>
</dbReference>
<evidence type="ECO:0000259" key="8">
    <source>
        <dbReference type="PROSITE" id="PS50846"/>
    </source>
</evidence>
<feature type="region of interest" description="Disordered" evidence="7">
    <location>
        <begin position="157"/>
        <end position="192"/>
    </location>
</feature>
<sequence>MPYFAYIADGFLVYFLLLDKQRANPPTILLLSIATTRYPGAGGQLFPCLQNQQGWIDHIEPIRNLLIHTLVFLIFPVGRGSSSTSLRIAEGMVQKTVLKVDISCEKCKTKVLKAVSGIPGVDKVEIDGAKGTLSVTGDADPYEIIVKTRKAGKFAQVVSIGPPPPPQKQDVQEKKKAEAKKPEEKKAQAAHETHTPFAACPIYDRIPVIPVTRWDPNPHCSIL</sequence>
<reference evidence="9" key="2">
    <citation type="journal article" date="2024" name="Plant">
        <title>Genomic evolution and insights into agronomic trait innovations of Sesamum species.</title>
        <authorList>
            <person name="Miao H."/>
            <person name="Wang L."/>
            <person name="Qu L."/>
            <person name="Liu H."/>
            <person name="Sun Y."/>
            <person name="Le M."/>
            <person name="Wang Q."/>
            <person name="Wei S."/>
            <person name="Zheng Y."/>
            <person name="Lin W."/>
            <person name="Duan Y."/>
            <person name="Cao H."/>
            <person name="Xiong S."/>
            <person name="Wang X."/>
            <person name="Wei L."/>
            <person name="Li C."/>
            <person name="Ma Q."/>
            <person name="Ju M."/>
            <person name="Zhao R."/>
            <person name="Li G."/>
            <person name="Mu C."/>
            <person name="Tian Q."/>
            <person name="Mei H."/>
            <person name="Zhang T."/>
            <person name="Gao T."/>
            <person name="Zhang H."/>
        </authorList>
    </citation>
    <scope>NUCLEOTIDE SEQUENCE</scope>
    <source>
        <strain evidence="9">KEN8</strain>
    </source>
</reference>
<gene>
    <name evidence="9" type="ORF">Scaly_0000600</name>
</gene>
<dbReference type="CDD" id="cd00371">
    <property type="entry name" value="HMA"/>
    <property type="match status" value="1"/>
</dbReference>
<keyword evidence="2" id="KW-0488">Methylation</keyword>
<proteinExistence type="inferred from homology"/>
<dbReference type="AlphaFoldDB" id="A0AAW2SSU9"/>
<reference evidence="9" key="1">
    <citation type="submission" date="2020-06" db="EMBL/GenBank/DDBJ databases">
        <authorList>
            <person name="Li T."/>
            <person name="Hu X."/>
            <person name="Zhang T."/>
            <person name="Song X."/>
            <person name="Zhang H."/>
            <person name="Dai N."/>
            <person name="Sheng W."/>
            <person name="Hou X."/>
            <person name="Wei L."/>
        </authorList>
    </citation>
    <scope>NUCLEOTIDE SEQUENCE</scope>
    <source>
        <strain evidence="9">KEN8</strain>
        <tissue evidence="9">Leaf</tissue>
    </source>
</reference>
<organism evidence="9">
    <name type="scientific">Sesamum calycinum</name>
    <dbReference type="NCBI Taxonomy" id="2727403"/>
    <lineage>
        <taxon>Eukaryota</taxon>
        <taxon>Viridiplantae</taxon>
        <taxon>Streptophyta</taxon>
        <taxon>Embryophyta</taxon>
        <taxon>Tracheophyta</taxon>
        <taxon>Spermatophyta</taxon>
        <taxon>Magnoliopsida</taxon>
        <taxon>eudicotyledons</taxon>
        <taxon>Gunneridae</taxon>
        <taxon>Pentapetalae</taxon>
        <taxon>asterids</taxon>
        <taxon>lamiids</taxon>
        <taxon>Lamiales</taxon>
        <taxon>Pedaliaceae</taxon>
        <taxon>Sesamum</taxon>
    </lineage>
</organism>
<evidence type="ECO:0000256" key="6">
    <source>
        <dbReference type="ARBA" id="ARBA00024045"/>
    </source>
</evidence>
<evidence type="ECO:0000256" key="7">
    <source>
        <dbReference type="SAM" id="MobiDB-lite"/>
    </source>
</evidence>
<dbReference type="GO" id="GO:0046872">
    <property type="term" value="F:metal ion binding"/>
    <property type="evidence" value="ECO:0007669"/>
    <property type="project" value="UniProtKB-KW"/>
</dbReference>
<dbReference type="PANTHER" id="PTHR45811:SF13">
    <property type="entry name" value="OS04G0661100 PROTEIN"/>
    <property type="match status" value="1"/>
</dbReference>
<keyword evidence="3" id="KW-0479">Metal-binding</keyword>
<feature type="domain" description="HMA" evidence="8">
    <location>
        <begin position="93"/>
        <end position="156"/>
    </location>
</feature>
<evidence type="ECO:0000256" key="5">
    <source>
        <dbReference type="ARBA" id="ARBA00023289"/>
    </source>
</evidence>
<protein>
    <recommendedName>
        <fullName evidence="8">HMA domain-containing protein</fullName>
    </recommendedName>
</protein>
<name>A0AAW2SSU9_9LAMI</name>
<dbReference type="Gene3D" id="3.30.70.100">
    <property type="match status" value="1"/>
</dbReference>
<dbReference type="GO" id="GO:0016020">
    <property type="term" value="C:membrane"/>
    <property type="evidence" value="ECO:0007669"/>
    <property type="project" value="UniProtKB-SubCell"/>
</dbReference>
<comment type="subcellular location">
    <subcellularLocation>
        <location evidence="1">Membrane</location>
        <topology evidence="1">Peripheral membrane protein</topology>
    </subcellularLocation>
</comment>
<evidence type="ECO:0000256" key="3">
    <source>
        <dbReference type="ARBA" id="ARBA00022723"/>
    </source>
</evidence>
<evidence type="ECO:0000256" key="1">
    <source>
        <dbReference type="ARBA" id="ARBA00004170"/>
    </source>
</evidence>
<dbReference type="Pfam" id="PF00403">
    <property type="entry name" value="HMA"/>
    <property type="match status" value="1"/>
</dbReference>
<evidence type="ECO:0000256" key="4">
    <source>
        <dbReference type="ARBA" id="ARBA00023288"/>
    </source>
</evidence>
<evidence type="ECO:0000313" key="9">
    <source>
        <dbReference type="EMBL" id="KAL0395522.1"/>
    </source>
</evidence>
<dbReference type="GO" id="GO:0009626">
    <property type="term" value="P:plant-type hypersensitive response"/>
    <property type="evidence" value="ECO:0007669"/>
    <property type="project" value="UniProtKB-KW"/>
</dbReference>
<accession>A0AAW2SSU9</accession>
<evidence type="ECO:0000256" key="2">
    <source>
        <dbReference type="ARBA" id="ARBA00022481"/>
    </source>
</evidence>
<dbReference type="InterPro" id="IPR006121">
    <property type="entry name" value="HMA_dom"/>
</dbReference>
<comment type="similarity">
    <text evidence="6">Belongs to the HIPP family.</text>
</comment>
<feature type="compositionally biased region" description="Basic and acidic residues" evidence="7">
    <location>
        <begin position="170"/>
        <end position="192"/>
    </location>
</feature>
<keyword evidence="5" id="KW-0636">Prenylation</keyword>
<dbReference type="PROSITE" id="PS50846">
    <property type="entry name" value="HMA_2"/>
    <property type="match status" value="1"/>
</dbReference>
<dbReference type="InterPro" id="IPR051863">
    <property type="entry name" value="HIPP"/>
</dbReference>
<dbReference type="PANTHER" id="PTHR45811">
    <property type="entry name" value="COPPER TRANSPORT PROTEIN FAMILY-RELATED"/>
    <property type="match status" value="1"/>
</dbReference>
<comment type="caution">
    <text evidence="9">The sequence shown here is derived from an EMBL/GenBank/DDBJ whole genome shotgun (WGS) entry which is preliminary data.</text>
</comment>